<dbReference type="PANTHER" id="PTHR35024">
    <property type="entry name" value="HYPOTHETICAL CYTOSOLIC PROTEIN"/>
    <property type="match status" value="1"/>
</dbReference>
<dbReference type="EMBL" id="CP104064">
    <property type="protein sequence ID" value="WAH37361.1"/>
    <property type="molecule type" value="Genomic_DNA"/>
</dbReference>
<proteinExistence type="inferred from homology"/>
<reference evidence="2" key="1">
    <citation type="submission" date="2022-08" db="EMBL/GenBank/DDBJ databases">
        <title>Alicyclobacillus dauci DSM2870, complete genome.</title>
        <authorList>
            <person name="Wang Q."/>
            <person name="Cai R."/>
            <person name="Wang Z."/>
        </authorList>
    </citation>
    <scope>NUCLEOTIDE SEQUENCE</scope>
    <source>
        <strain evidence="2">DSM 28700</strain>
    </source>
</reference>
<sequence>MDANRRLDLDLSGVGSASGGVYEDVRVEGVGKVHGDIQCNRCDVQGVSEIAGSVRANSVVIRGKAKVMGDVTADRVRVEGMTHVSGTCNGQQKVDVRGKVSIGRDIVGDVIVIDGMNRVEGDCRGTNVNIRGRTRIAGGLFAEDVLLEGAATIGGSCESETFRCDGSFSIEGLLNSGRVLIRLERNSTVTEIGGGEIRVERGRGSGFLSRNRRLKVDVIEGDDIYLEHTTAKIVRGNHVTLGPAAEVDRVEYRSQFRKLGGGKAGEAKQV</sequence>
<evidence type="ECO:0000313" key="2">
    <source>
        <dbReference type="EMBL" id="WAH37361.1"/>
    </source>
</evidence>
<dbReference type="RefSeq" id="WP_268044842.1">
    <property type="nucleotide sequence ID" value="NZ_CP104064.1"/>
</dbReference>
<protein>
    <submittedName>
        <fullName evidence="2">Polymer-forming cytoskeletal protein</fullName>
    </submittedName>
</protein>
<keyword evidence="3" id="KW-1185">Reference proteome</keyword>
<comment type="similarity">
    <text evidence="1">Belongs to the bactofilin family.</text>
</comment>
<accession>A0ABY6Z586</accession>
<evidence type="ECO:0000256" key="1">
    <source>
        <dbReference type="ARBA" id="ARBA00044755"/>
    </source>
</evidence>
<dbReference type="Pfam" id="PF04519">
    <property type="entry name" value="Bactofilin"/>
    <property type="match status" value="1"/>
</dbReference>
<dbReference type="InterPro" id="IPR007607">
    <property type="entry name" value="BacA/B"/>
</dbReference>
<dbReference type="PANTHER" id="PTHR35024:SF4">
    <property type="entry name" value="POLYMER-FORMING CYTOSKELETAL PROTEIN"/>
    <property type="match status" value="1"/>
</dbReference>
<dbReference type="Proteomes" id="UP001164803">
    <property type="component" value="Chromosome"/>
</dbReference>
<name>A0ABY6Z586_9BACL</name>
<organism evidence="2 3">
    <name type="scientific">Alicyclobacillus dauci</name>
    <dbReference type="NCBI Taxonomy" id="1475485"/>
    <lineage>
        <taxon>Bacteria</taxon>
        <taxon>Bacillati</taxon>
        <taxon>Bacillota</taxon>
        <taxon>Bacilli</taxon>
        <taxon>Bacillales</taxon>
        <taxon>Alicyclobacillaceae</taxon>
        <taxon>Alicyclobacillus</taxon>
    </lineage>
</organism>
<gene>
    <name evidence="2" type="ORF">NZD86_02115</name>
</gene>
<evidence type="ECO:0000313" key="3">
    <source>
        <dbReference type="Proteomes" id="UP001164803"/>
    </source>
</evidence>